<dbReference type="Gene3D" id="3.40.50.2300">
    <property type="match status" value="1"/>
</dbReference>
<evidence type="ECO:0000313" key="4">
    <source>
        <dbReference type="EMBL" id="TKJ42528.1"/>
    </source>
</evidence>
<reference evidence="4 5" key="1">
    <citation type="submission" date="2017-06" db="EMBL/GenBank/DDBJ databases">
        <title>Novel microbial phyla capable of carbon fixation and sulfur reduction in deep-sea sediments.</title>
        <authorList>
            <person name="Huang J."/>
            <person name="Baker B."/>
            <person name="Wang Y."/>
        </authorList>
    </citation>
    <scope>NUCLEOTIDE SEQUENCE [LARGE SCALE GENOMIC DNA]</scope>
    <source>
        <strain evidence="4">B3_LCP</strain>
    </source>
</reference>
<dbReference type="EMBL" id="NJBN01000001">
    <property type="protein sequence ID" value="TKJ42528.1"/>
    <property type="molecule type" value="Genomic_DNA"/>
</dbReference>
<dbReference type="InterPro" id="IPR050595">
    <property type="entry name" value="Bact_response_regulator"/>
</dbReference>
<dbReference type="Proteomes" id="UP000319619">
    <property type="component" value="Unassembled WGS sequence"/>
</dbReference>
<sequence>MDIDEVESTMHSNRTLLVVDDEDIIRNRLKELGERLGFLVHVARDGQDGWETFKREKPDLAIVDIYMPKMNGLLLMHKIKENSPTCPVILITGFLHYEQLIQKDRIKPEGFIIKPFHLEKIANLILELTEEIVEA</sequence>
<dbReference type="SMART" id="SM00448">
    <property type="entry name" value="REC"/>
    <property type="match status" value="1"/>
</dbReference>
<dbReference type="CDD" id="cd00156">
    <property type="entry name" value="REC"/>
    <property type="match status" value="1"/>
</dbReference>
<accession>A0A532V5Q7</accession>
<evidence type="ECO:0000256" key="2">
    <source>
        <dbReference type="PROSITE-ProRule" id="PRU00169"/>
    </source>
</evidence>
<proteinExistence type="predicted"/>
<organism evidence="4 5">
    <name type="scientific">candidate division LCP-89 bacterium B3_LCP</name>
    <dbReference type="NCBI Taxonomy" id="2012998"/>
    <lineage>
        <taxon>Bacteria</taxon>
        <taxon>Pseudomonadati</taxon>
        <taxon>Bacteria division LCP-89</taxon>
    </lineage>
</organism>
<dbReference type="Pfam" id="PF00072">
    <property type="entry name" value="Response_reg"/>
    <property type="match status" value="1"/>
</dbReference>
<comment type="caution">
    <text evidence="4">The sequence shown here is derived from an EMBL/GenBank/DDBJ whole genome shotgun (WGS) entry which is preliminary data.</text>
</comment>
<dbReference type="PANTHER" id="PTHR44591:SF3">
    <property type="entry name" value="RESPONSE REGULATORY DOMAIN-CONTAINING PROTEIN"/>
    <property type="match status" value="1"/>
</dbReference>
<feature type="modified residue" description="4-aspartylphosphate" evidence="2">
    <location>
        <position position="64"/>
    </location>
</feature>
<dbReference type="GO" id="GO:0000160">
    <property type="term" value="P:phosphorelay signal transduction system"/>
    <property type="evidence" value="ECO:0007669"/>
    <property type="project" value="InterPro"/>
</dbReference>
<dbReference type="InterPro" id="IPR011006">
    <property type="entry name" value="CheY-like_superfamily"/>
</dbReference>
<evidence type="ECO:0000313" key="5">
    <source>
        <dbReference type="Proteomes" id="UP000319619"/>
    </source>
</evidence>
<protein>
    <recommendedName>
        <fullName evidence="3">Response regulatory domain-containing protein</fullName>
    </recommendedName>
</protein>
<evidence type="ECO:0000256" key="1">
    <source>
        <dbReference type="ARBA" id="ARBA00022553"/>
    </source>
</evidence>
<dbReference type="AlphaFoldDB" id="A0A532V5Q7"/>
<dbReference type="InterPro" id="IPR001789">
    <property type="entry name" value="Sig_transdc_resp-reg_receiver"/>
</dbReference>
<dbReference type="SUPFAM" id="SSF52172">
    <property type="entry name" value="CheY-like"/>
    <property type="match status" value="1"/>
</dbReference>
<keyword evidence="1 2" id="KW-0597">Phosphoprotein</keyword>
<gene>
    <name evidence="4" type="ORF">CEE37_02240</name>
</gene>
<dbReference type="PANTHER" id="PTHR44591">
    <property type="entry name" value="STRESS RESPONSE REGULATOR PROTEIN 1"/>
    <property type="match status" value="1"/>
</dbReference>
<name>A0A532V5Q7_UNCL8</name>
<feature type="domain" description="Response regulatory" evidence="3">
    <location>
        <begin position="15"/>
        <end position="129"/>
    </location>
</feature>
<dbReference type="PROSITE" id="PS50110">
    <property type="entry name" value="RESPONSE_REGULATORY"/>
    <property type="match status" value="1"/>
</dbReference>
<evidence type="ECO:0000259" key="3">
    <source>
        <dbReference type="PROSITE" id="PS50110"/>
    </source>
</evidence>